<dbReference type="Proteomes" id="UP001162992">
    <property type="component" value="Chromosome 2"/>
</dbReference>
<evidence type="ECO:0000313" key="2">
    <source>
        <dbReference type="Proteomes" id="UP001162992"/>
    </source>
</evidence>
<comment type="caution">
    <text evidence="1">The sequence shown here is derived from an EMBL/GenBank/DDBJ whole genome shotgun (WGS) entry which is preliminary data.</text>
</comment>
<protein>
    <submittedName>
        <fullName evidence="1">Uncharacterized protein</fullName>
    </submittedName>
</protein>
<keyword evidence="2" id="KW-1185">Reference proteome</keyword>
<proteinExistence type="predicted"/>
<accession>A0ACC2EMC7</accession>
<reference evidence="2" key="1">
    <citation type="journal article" date="2024" name="Proc. Natl. Acad. Sci. U.S.A.">
        <title>Extraordinary preservation of gene collinearity over three hundred million years revealed in homosporous lycophytes.</title>
        <authorList>
            <person name="Li C."/>
            <person name="Wickell D."/>
            <person name="Kuo L.Y."/>
            <person name="Chen X."/>
            <person name="Nie B."/>
            <person name="Liao X."/>
            <person name="Peng D."/>
            <person name="Ji J."/>
            <person name="Jenkins J."/>
            <person name="Williams M."/>
            <person name="Shu S."/>
            <person name="Plott C."/>
            <person name="Barry K."/>
            <person name="Rajasekar S."/>
            <person name="Grimwood J."/>
            <person name="Han X."/>
            <person name="Sun S."/>
            <person name="Hou Z."/>
            <person name="He W."/>
            <person name="Dai G."/>
            <person name="Sun C."/>
            <person name="Schmutz J."/>
            <person name="Leebens-Mack J.H."/>
            <person name="Li F.W."/>
            <person name="Wang L."/>
        </authorList>
    </citation>
    <scope>NUCLEOTIDE SEQUENCE [LARGE SCALE GENOMIC DNA]</scope>
    <source>
        <strain evidence="2">cv. PW_Plant_1</strain>
    </source>
</reference>
<organism evidence="1 2">
    <name type="scientific">Diphasiastrum complanatum</name>
    <name type="common">Issler's clubmoss</name>
    <name type="synonym">Lycopodium complanatum</name>
    <dbReference type="NCBI Taxonomy" id="34168"/>
    <lineage>
        <taxon>Eukaryota</taxon>
        <taxon>Viridiplantae</taxon>
        <taxon>Streptophyta</taxon>
        <taxon>Embryophyta</taxon>
        <taxon>Tracheophyta</taxon>
        <taxon>Lycopodiopsida</taxon>
        <taxon>Lycopodiales</taxon>
        <taxon>Lycopodiaceae</taxon>
        <taxon>Lycopodioideae</taxon>
        <taxon>Diphasiastrum</taxon>
    </lineage>
</organism>
<dbReference type="EMBL" id="CM055093">
    <property type="protein sequence ID" value="KAJ7567604.1"/>
    <property type="molecule type" value="Genomic_DNA"/>
</dbReference>
<evidence type="ECO:0000313" key="1">
    <source>
        <dbReference type="EMBL" id="KAJ7567604.1"/>
    </source>
</evidence>
<gene>
    <name evidence="1" type="ORF">O6H91_02G155200</name>
</gene>
<name>A0ACC2EMC7_DIPCM</name>
<sequence>MIYFWNKKSCRSSGNLTCRRILELPWNILKFYEHPHKENFEIFLAIWDHVSGPKSPAFRITRSGTWLQQIAIRWNTDADDVALVFSTREDLQRQLDNPHDFCTRWGLRVNIEKTKVMVFNTST</sequence>